<accession>A0AAV7DIS8</accession>
<comment type="caution">
    <text evidence="1">The sequence shown here is derived from an EMBL/GenBank/DDBJ whole genome shotgun (WGS) entry which is preliminary data.</text>
</comment>
<evidence type="ECO:0000313" key="2">
    <source>
        <dbReference type="Proteomes" id="UP000824782"/>
    </source>
</evidence>
<organism evidence="1 2">
    <name type="scientific">Engystomops pustulosus</name>
    <name type="common">Tungara frog</name>
    <name type="synonym">Physalaemus pustulosus</name>
    <dbReference type="NCBI Taxonomy" id="76066"/>
    <lineage>
        <taxon>Eukaryota</taxon>
        <taxon>Metazoa</taxon>
        <taxon>Chordata</taxon>
        <taxon>Craniata</taxon>
        <taxon>Vertebrata</taxon>
        <taxon>Euteleostomi</taxon>
        <taxon>Amphibia</taxon>
        <taxon>Batrachia</taxon>
        <taxon>Anura</taxon>
        <taxon>Neobatrachia</taxon>
        <taxon>Hyloidea</taxon>
        <taxon>Leptodactylidae</taxon>
        <taxon>Leiuperinae</taxon>
        <taxon>Engystomops</taxon>
    </lineage>
</organism>
<name>A0AAV7DIS8_ENGPU</name>
<reference evidence="1" key="1">
    <citation type="thesis" date="2020" institute="ProQuest LLC" country="789 East Eisenhower Parkway, Ann Arbor, MI, USA">
        <title>Comparative Genomics and Chromosome Evolution.</title>
        <authorList>
            <person name="Mudd A.B."/>
        </authorList>
    </citation>
    <scope>NUCLEOTIDE SEQUENCE</scope>
    <source>
        <strain evidence="1">237g6f4</strain>
        <tissue evidence="1">Blood</tissue>
    </source>
</reference>
<keyword evidence="2" id="KW-1185">Reference proteome</keyword>
<protein>
    <submittedName>
        <fullName evidence="1">Uncharacterized protein</fullName>
    </submittedName>
</protein>
<evidence type="ECO:0000313" key="1">
    <source>
        <dbReference type="EMBL" id="KAG8596895.1"/>
    </source>
</evidence>
<dbReference type="EMBL" id="WNYA01000001">
    <property type="protein sequence ID" value="KAG8596895.1"/>
    <property type="molecule type" value="Genomic_DNA"/>
</dbReference>
<proteinExistence type="predicted"/>
<sequence>MSSMKTHGLSPVFSKTGRAVETNNFIKKQRTDTNIREQVQNILQILSTDRWTKGQDMLKYHRSQCNYMNQSWTQWQGLMDYDEPSSVYMLRVFTGPIKPMFPQKNLFQYMSRIYRCCKLGFSCRRIKGLQGTLDEGRREAAFYIDTDVLSLSTQRAELHLHVSADEQLTVIPILTINGLRRSSFTQMRSGHIVDVALDVMFILQALKDKEMEDAVKEDVTELSLSLLCIYNDLHVPCNGHRVSLLHSPFIALQYK</sequence>
<dbReference type="AlphaFoldDB" id="A0AAV7DIS8"/>
<dbReference type="Proteomes" id="UP000824782">
    <property type="component" value="Unassembled WGS sequence"/>
</dbReference>
<gene>
    <name evidence="1" type="ORF">GDO81_002087</name>
</gene>